<evidence type="ECO:0000256" key="2">
    <source>
        <dbReference type="ARBA" id="ARBA00022475"/>
    </source>
</evidence>
<dbReference type="InterPro" id="IPR050083">
    <property type="entry name" value="HtpX_protease"/>
</dbReference>
<evidence type="ECO:0000256" key="8">
    <source>
        <dbReference type="ARBA" id="ARBA00022989"/>
    </source>
</evidence>
<evidence type="ECO:0000259" key="13">
    <source>
        <dbReference type="Pfam" id="PF01435"/>
    </source>
</evidence>
<organism evidence="14 15">
    <name type="scientific">Pseudohongiella acticola</name>
    <dbReference type="NCBI Taxonomy" id="1524254"/>
    <lineage>
        <taxon>Bacteria</taxon>
        <taxon>Pseudomonadati</taxon>
        <taxon>Pseudomonadota</taxon>
        <taxon>Gammaproteobacteria</taxon>
        <taxon>Pseudomonadales</taxon>
        <taxon>Pseudohongiellaceae</taxon>
        <taxon>Pseudohongiella</taxon>
    </lineage>
</organism>
<comment type="cofactor">
    <cofactor evidence="1">
        <name>Zn(2+)</name>
        <dbReference type="ChEBI" id="CHEBI:29105"/>
    </cofactor>
</comment>
<evidence type="ECO:0000256" key="4">
    <source>
        <dbReference type="ARBA" id="ARBA00022692"/>
    </source>
</evidence>
<dbReference type="GO" id="GO:0004222">
    <property type="term" value="F:metalloendopeptidase activity"/>
    <property type="evidence" value="ECO:0007669"/>
    <property type="project" value="InterPro"/>
</dbReference>
<dbReference type="GO" id="GO:0046872">
    <property type="term" value="F:metal ion binding"/>
    <property type="evidence" value="ECO:0007669"/>
    <property type="project" value="UniProtKB-KW"/>
</dbReference>
<keyword evidence="5" id="KW-0479">Metal-binding</keyword>
<evidence type="ECO:0000313" key="15">
    <source>
        <dbReference type="Proteomes" id="UP000175669"/>
    </source>
</evidence>
<keyword evidence="4 12" id="KW-0812">Transmembrane</keyword>
<accession>A0A1E8CI95</accession>
<evidence type="ECO:0000256" key="12">
    <source>
        <dbReference type="SAM" id="Phobius"/>
    </source>
</evidence>
<dbReference type="OrthoDB" id="15218at2"/>
<keyword evidence="10 12" id="KW-0472">Membrane</keyword>
<dbReference type="InterPro" id="IPR001915">
    <property type="entry name" value="Peptidase_M48"/>
</dbReference>
<sequence>MDFFQAQDIARRKTGRLVLLFALAVISLIVLTNALVLLTLGLASTEQGDTSSITQVEPALFAVISLAVIAVVGFGSLYKTVSLRHGGARVAESLGGRLLIPGSDDIHEQRILNIVEEMALASSTPVPPVYILDESAINAFAAGYSASDAVIGITRGAITKLQRDQLQGVIAHEFSHILHGDMRLNIRLIGLLHGILVLGVMGYYLMRSAGVSRRGKNGNGIVFLGLGLIVIGAAGTFFGNLIKSAVSRQREYLADASAVQFTRSADGIAGALKQIGSDDAGSQLNNPGAREISHALFSQGVKTSFAALFATHPPLQQRIKRLQPQWDGDFSQTTEHSTQNPASGAGDIGAKQDPAQRQRSDVLLEVAAMAALQRAGSPDSADLAEAVRVLKRLPSVFVEAAHEPHGARALVYFLLLDGTADKTSQADSLPDPGDADAGQRSSQLKFLEANADAGVYPQLIKLIDNSDRLTAGDPLALINIALPALRHLSAAQYTMFEHNMAAVLEGSAGVAPQAWLRHYLVLKHLHPVFQGQLRGARKRSLRHCNDACKTLLSVLAQIGQQDAAALSAFQAAADSLQSEIPELAEESLVPIIKISRADLSGALDQLQQLNLRNKKSMLLAVAACIQSDNAVTPIEQELFQIIAEILDCPAPALF</sequence>
<feature type="compositionally biased region" description="Polar residues" evidence="11">
    <location>
        <begin position="330"/>
        <end position="342"/>
    </location>
</feature>
<keyword evidence="15" id="KW-1185">Reference proteome</keyword>
<dbReference type="Proteomes" id="UP000175669">
    <property type="component" value="Unassembled WGS sequence"/>
</dbReference>
<feature type="transmembrane region" description="Helical" evidence="12">
    <location>
        <begin position="188"/>
        <end position="206"/>
    </location>
</feature>
<evidence type="ECO:0000256" key="6">
    <source>
        <dbReference type="ARBA" id="ARBA00022801"/>
    </source>
</evidence>
<keyword evidence="7" id="KW-0862">Zinc</keyword>
<dbReference type="PANTHER" id="PTHR43221:SF2">
    <property type="entry name" value="PROTEASE HTPX HOMOLOG"/>
    <property type="match status" value="1"/>
</dbReference>
<name>A0A1E8CI95_9GAMM</name>
<evidence type="ECO:0000256" key="1">
    <source>
        <dbReference type="ARBA" id="ARBA00001947"/>
    </source>
</evidence>
<evidence type="ECO:0000256" key="9">
    <source>
        <dbReference type="ARBA" id="ARBA00023049"/>
    </source>
</evidence>
<dbReference type="Gene3D" id="3.30.2010.10">
    <property type="entry name" value="Metalloproteases ('zincins'), catalytic domain"/>
    <property type="match status" value="1"/>
</dbReference>
<dbReference type="EMBL" id="MASR01000001">
    <property type="protein sequence ID" value="OFE11977.1"/>
    <property type="molecule type" value="Genomic_DNA"/>
</dbReference>
<feature type="transmembrane region" description="Helical" evidence="12">
    <location>
        <begin position="17"/>
        <end position="39"/>
    </location>
</feature>
<dbReference type="Pfam" id="PF01435">
    <property type="entry name" value="Peptidase_M48"/>
    <property type="match status" value="1"/>
</dbReference>
<feature type="region of interest" description="Disordered" evidence="11">
    <location>
        <begin position="328"/>
        <end position="357"/>
    </location>
</feature>
<feature type="transmembrane region" description="Helical" evidence="12">
    <location>
        <begin position="59"/>
        <end position="78"/>
    </location>
</feature>
<dbReference type="AlphaFoldDB" id="A0A1E8CI95"/>
<keyword evidence="2" id="KW-1003">Cell membrane</keyword>
<comment type="caution">
    <text evidence="14">The sequence shown here is derived from an EMBL/GenBank/DDBJ whole genome shotgun (WGS) entry which is preliminary data.</text>
</comment>
<keyword evidence="3" id="KW-0645">Protease</keyword>
<evidence type="ECO:0000256" key="10">
    <source>
        <dbReference type="ARBA" id="ARBA00023136"/>
    </source>
</evidence>
<evidence type="ECO:0000256" key="5">
    <source>
        <dbReference type="ARBA" id="ARBA00022723"/>
    </source>
</evidence>
<dbReference type="STRING" id="1524254.PHACT_01485"/>
<keyword evidence="8 12" id="KW-1133">Transmembrane helix</keyword>
<gene>
    <name evidence="14" type="ORF">PHACT_01485</name>
</gene>
<evidence type="ECO:0000313" key="14">
    <source>
        <dbReference type="EMBL" id="OFE11977.1"/>
    </source>
</evidence>
<dbReference type="RefSeq" id="WP_070115601.1">
    <property type="nucleotide sequence ID" value="NZ_MASR01000001.1"/>
</dbReference>
<evidence type="ECO:0000256" key="11">
    <source>
        <dbReference type="SAM" id="MobiDB-lite"/>
    </source>
</evidence>
<keyword evidence="6" id="KW-0378">Hydrolase</keyword>
<evidence type="ECO:0000256" key="7">
    <source>
        <dbReference type="ARBA" id="ARBA00022833"/>
    </source>
</evidence>
<reference evidence="15" key="1">
    <citation type="submission" date="2016-07" db="EMBL/GenBank/DDBJ databases">
        <authorList>
            <person name="Florea S."/>
            <person name="Webb J.S."/>
            <person name="Jaromczyk J."/>
            <person name="Schardl C.L."/>
        </authorList>
    </citation>
    <scope>NUCLEOTIDE SEQUENCE [LARGE SCALE GENOMIC DNA]</scope>
    <source>
        <strain evidence="15">KCTC 42131</strain>
    </source>
</reference>
<feature type="transmembrane region" description="Helical" evidence="12">
    <location>
        <begin position="221"/>
        <end position="242"/>
    </location>
</feature>
<keyword evidence="9" id="KW-0482">Metalloprotease</keyword>
<proteinExistence type="predicted"/>
<dbReference type="GO" id="GO:0006508">
    <property type="term" value="P:proteolysis"/>
    <property type="evidence" value="ECO:0007669"/>
    <property type="project" value="UniProtKB-KW"/>
</dbReference>
<dbReference type="PANTHER" id="PTHR43221">
    <property type="entry name" value="PROTEASE HTPX"/>
    <property type="match status" value="1"/>
</dbReference>
<evidence type="ECO:0000256" key="3">
    <source>
        <dbReference type="ARBA" id="ARBA00022670"/>
    </source>
</evidence>
<feature type="domain" description="Peptidase M48" evidence="13">
    <location>
        <begin position="108"/>
        <end position="323"/>
    </location>
</feature>
<protein>
    <recommendedName>
        <fullName evidence="13">Peptidase M48 domain-containing protein</fullName>
    </recommendedName>
</protein>
<dbReference type="CDD" id="cd07340">
    <property type="entry name" value="M48B_Htpx_like"/>
    <property type="match status" value="1"/>
</dbReference>